<dbReference type="EMBL" id="CM007383">
    <property type="protein sequence ID" value="ONK76587.1"/>
    <property type="molecule type" value="Genomic_DNA"/>
</dbReference>
<evidence type="ECO:0000313" key="2">
    <source>
        <dbReference type="EMBL" id="ONK76587.1"/>
    </source>
</evidence>
<proteinExistence type="predicted"/>
<gene>
    <name evidence="2" type="ORF">A4U43_C03F29860</name>
</gene>
<dbReference type="AlphaFoldDB" id="A0A5P1FGR4"/>
<organism evidence="2 3">
    <name type="scientific">Asparagus officinalis</name>
    <name type="common">Garden asparagus</name>
    <dbReference type="NCBI Taxonomy" id="4686"/>
    <lineage>
        <taxon>Eukaryota</taxon>
        <taxon>Viridiplantae</taxon>
        <taxon>Streptophyta</taxon>
        <taxon>Embryophyta</taxon>
        <taxon>Tracheophyta</taxon>
        <taxon>Spermatophyta</taxon>
        <taxon>Magnoliopsida</taxon>
        <taxon>Liliopsida</taxon>
        <taxon>Asparagales</taxon>
        <taxon>Asparagaceae</taxon>
        <taxon>Asparagoideae</taxon>
        <taxon>Asparagus</taxon>
    </lineage>
</organism>
<feature type="compositionally biased region" description="Acidic residues" evidence="1">
    <location>
        <begin position="62"/>
        <end position="77"/>
    </location>
</feature>
<keyword evidence="3" id="KW-1185">Reference proteome</keyword>
<accession>A0A5P1FGR4</accession>
<dbReference type="Gramene" id="ONK76587">
    <property type="protein sequence ID" value="ONK76587"/>
    <property type="gene ID" value="A4U43_C03F29860"/>
</dbReference>
<evidence type="ECO:0000256" key="1">
    <source>
        <dbReference type="SAM" id="MobiDB-lite"/>
    </source>
</evidence>
<protein>
    <submittedName>
        <fullName evidence="2">Uncharacterized protein</fullName>
    </submittedName>
</protein>
<reference evidence="3" key="1">
    <citation type="journal article" date="2017" name="Nat. Commun.">
        <title>The asparagus genome sheds light on the origin and evolution of a young Y chromosome.</title>
        <authorList>
            <person name="Harkess A."/>
            <person name="Zhou J."/>
            <person name="Xu C."/>
            <person name="Bowers J.E."/>
            <person name="Van der Hulst R."/>
            <person name="Ayyampalayam S."/>
            <person name="Mercati F."/>
            <person name="Riccardi P."/>
            <person name="McKain M.R."/>
            <person name="Kakrana A."/>
            <person name="Tang H."/>
            <person name="Ray J."/>
            <person name="Groenendijk J."/>
            <person name="Arikit S."/>
            <person name="Mathioni S.M."/>
            <person name="Nakano M."/>
            <person name="Shan H."/>
            <person name="Telgmann-Rauber A."/>
            <person name="Kanno A."/>
            <person name="Yue Z."/>
            <person name="Chen H."/>
            <person name="Li W."/>
            <person name="Chen Y."/>
            <person name="Xu X."/>
            <person name="Zhang Y."/>
            <person name="Luo S."/>
            <person name="Chen H."/>
            <person name="Gao J."/>
            <person name="Mao Z."/>
            <person name="Pires J.C."/>
            <person name="Luo M."/>
            <person name="Kudrna D."/>
            <person name="Wing R.A."/>
            <person name="Meyers B.C."/>
            <person name="Yi K."/>
            <person name="Kong H."/>
            <person name="Lavrijsen P."/>
            <person name="Sunseri F."/>
            <person name="Falavigna A."/>
            <person name="Ye Y."/>
            <person name="Leebens-Mack J.H."/>
            <person name="Chen G."/>
        </authorList>
    </citation>
    <scope>NUCLEOTIDE SEQUENCE [LARGE SCALE GENOMIC DNA]</scope>
    <source>
        <strain evidence="3">cv. DH0086</strain>
    </source>
</reference>
<name>A0A5P1FGR4_ASPOF</name>
<sequence>MGKELLEKVGTCNFSRIYISHVDCTIGDEDEDNIGHEDMFQQFNLFEGYAADNEPRENKDEFQDEDEDEVVDEEEGEEIRSGVEYVAVTPFSSV</sequence>
<dbReference type="Proteomes" id="UP000243459">
    <property type="component" value="Chromosome 3"/>
</dbReference>
<feature type="region of interest" description="Disordered" evidence="1">
    <location>
        <begin position="52"/>
        <end position="79"/>
    </location>
</feature>
<evidence type="ECO:0000313" key="3">
    <source>
        <dbReference type="Proteomes" id="UP000243459"/>
    </source>
</evidence>